<keyword evidence="7 8" id="KW-0385">Hypusine</keyword>
<dbReference type="InterPro" id="IPR012340">
    <property type="entry name" value="NA-bd_OB-fold"/>
</dbReference>
<keyword evidence="6 8" id="KW-0648">Protein biosynthesis</keyword>
<dbReference type="SUPFAM" id="SSF50249">
    <property type="entry name" value="Nucleic acid-binding proteins"/>
    <property type="match status" value="1"/>
</dbReference>
<dbReference type="PROSITE" id="PS00302">
    <property type="entry name" value="IF5A_HYPUSINE"/>
    <property type="match status" value="1"/>
</dbReference>
<keyword evidence="5" id="KW-0694">RNA-binding</keyword>
<dbReference type="GO" id="GO:0003746">
    <property type="term" value="F:translation elongation factor activity"/>
    <property type="evidence" value="ECO:0007669"/>
    <property type="project" value="UniProtKB-UniRule"/>
</dbReference>
<evidence type="ECO:0000256" key="2">
    <source>
        <dbReference type="ARBA" id="ARBA00006016"/>
    </source>
</evidence>
<proteinExistence type="inferred from homology"/>
<dbReference type="GO" id="GO:0043022">
    <property type="term" value="F:ribosome binding"/>
    <property type="evidence" value="ECO:0007669"/>
    <property type="project" value="UniProtKB-UniRule"/>
</dbReference>
<dbReference type="InterPro" id="IPR014722">
    <property type="entry name" value="Rib_uL2_dom2"/>
</dbReference>
<dbReference type="InterPro" id="IPR008991">
    <property type="entry name" value="Translation_prot_SH3-like_sf"/>
</dbReference>
<dbReference type="SMART" id="SM01376">
    <property type="entry name" value="eIF-5a"/>
    <property type="match status" value="1"/>
</dbReference>
<dbReference type="InterPro" id="IPR020189">
    <property type="entry name" value="IF5A_C"/>
</dbReference>
<keyword evidence="11" id="KW-1185">Reference proteome</keyword>
<dbReference type="Pfam" id="PF21485">
    <property type="entry name" value="IF5A-like_N"/>
    <property type="match status" value="1"/>
</dbReference>
<evidence type="ECO:0000256" key="5">
    <source>
        <dbReference type="ARBA" id="ARBA00022884"/>
    </source>
</evidence>
<keyword evidence="3" id="KW-0963">Cytoplasm</keyword>
<evidence type="ECO:0000313" key="10">
    <source>
        <dbReference type="EnsemblMetazoa" id="XP_038079353.1"/>
    </source>
</evidence>
<dbReference type="Gene3D" id="2.30.30.30">
    <property type="match status" value="1"/>
</dbReference>
<dbReference type="InterPro" id="IPR001884">
    <property type="entry name" value="IF5A-like"/>
</dbReference>
<dbReference type="GO" id="GO:0005737">
    <property type="term" value="C:cytoplasm"/>
    <property type="evidence" value="ECO:0007669"/>
    <property type="project" value="UniProtKB-SubCell"/>
</dbReference>
<dbReference type="OrthoDB" id="9975114at2759"/>
<dbReference type="SUPFAM" id="SSF50104">
    <property type="entry name" value="Translation proteins SH3-like domain"/>
    <property type="match status" value="1"/>
</dbReference>
<dbReference type="EnsemblMetazoa" id="XM_038223425.1">
    <property type="protein sequence ID" value="XP_038079353.1"/>
    <property type="gene ID" value="LOC119746463"/>
</dbReference>
<dbReference type="OMA" id="KREDYQV"/>
<dbReference type="GO" id="GO:0003723">
    <property type="term" value="F:RNA binding"/>
    <property type="evidence" value="ECO:0007669"/>
    <property type="project" value="UniProtKB-KW"/>
</dbReference>
<dbReference type="GeneID" id="119746463"/>
<accession>A0A914BST9</accession>
<dbReference type="Pfam" id="PF01287">
    <property type="entry name" value="eIF-5a"/>
    <property type="match status" value="1"/>
</dbReference>
<evidence type="ECO:0000256" key="1">
    <source>
        <dbReference type="ARBA" id="ARBA00004496"/>
    </source>
</evidence>
<evidence type="ECO:0000256" key="7">
    <source>
        <dbReference type="ARBA" id="ARBA00023071"/>
    </source>
</evidence>
<evidence type="ECO:0000259" key="9">
    <source>
        <dbReference type="SMART" id="SM01376"/>
    </source>
</evidence>
<dbReference type="PIRSF" id="PIRSF003025">
    <property type="entry name" value="eIF5A"/>
    <property type="match status" value="1"/>
</dbReference>
<dbReference type="FunFam" id="2.40.50.140:FF:000034">
    <property type="entry name" value="Eukaryotic translation initiation factor 5A"/>
    <property type="match status" value="1"/>
</dbReference>
<evidence type="ECO:0000256" key="6">
    <source>
        <dbReference type="ARBA" id="ARBA00022917"/>
    </source>
</evidence>
<dbReference type="CDD" id="cd04468">
    <property type="entry name" value="S1_eIF5A"/>
    <property type="match status" value="1"/>
</dbReference>
<evidence type="ECO:0000256" key="4">
    <source>
        <dbReference type="ARBA" id="ARBA00022768"/>
    </source>
</evidence>
<comment type="function">
    <text evidence="8">Translation factor that promotes translation elongation and termination, particularly upon ribosome stalling at specific amino acid sequence contexts. Binds between the exit (E) and peptidyl (P) site of the ribosome and promotes rescue of stalled ribosome: specifically required for efficient translation of polyproline-containing peptides as well as other motifs that stall the ribosome. Acts as ribosome quality control (RQC) cofactor by joining the RQC complex to facilitate peptidyl transfer during CAT tailing step.</text>
</comment>
<evidence type="ECO:0000313" key="11">
    <source>
        <dbReference type="Proteomes" id="UP000887568"/>
    </source>
</evidence>
<feature type="domain" description="Translation initiation factor 5A C-terminal" evidence="9">
    <location>
        <begin position="104"/>
        <end position="171"/>
    </location>
</feature>
<comment type="similarity">
    <text evidence="2 8">Belongs to the eIF-5A family.</text>
</comment>
<dbReference type="AlphaFoldDB" id="A0A914BST9"/>
<comment type="subcellular location">
    <subcellularLocation>
        <location evidence="1">Cytoplasm</location>
    </subcellularLocation>
</comment>
<dbReference type="GO" id="GO:0045905">
    <property type="term" value="P:positive regulation of translational termination"/>
    <property type="evidence" value="ECO:0007669"/>
    <property type="project" value="UniProtKB-UniRule"/>
</dbReference>
<evidence type="ECO:0000256" key="8">
    <source>
        <dbReference type="RuleBase" id="RU362005"/>
    </source>
</evidence>
<dbReference type="Proteomes" id="UP000887568">
    <property type="component" value="Unplaced"/>
</dbReference>
<dbReference type="RefSeq" id="XP_038079353.1">
    <property type="nucleotide sequence ID" value="XM_038223425.1"/>
</dbReference>
<dbReference type="GO" id="GO:0045901">
    <property type="term" value="P:positive regulation of translational elongation"/>
    <property type="evidence" value="ECO:0007669"/>
    <property type="project" value="UniProtKB-UniRule"/>
</dbReference>
<dbReference type="Gene3D" id="2.40.50.140">
    <property type="entry name" value="Nucleic acid-binding proteins"/>
    <property type="match status" value="1"/>
</dbReference>
<comment type="PTM">
    <text evidence="8">eIF-5A seems to be the only eukaryotic protein to have a hypusine residue which is a post-translational modification of a lysine by the addition of a butylamino group.</text>
</comment>
<reference evidence="10" key="1">
    <citation type="submission" date="2022-11" db="UniProtKB">
        <authorList>
            <consortium name="EnsemblMetazoa"/>
        </authorList>
    </citation>
    <scope>IDENTIFICATION</scope>
</reference>
<sequence>MPRKTKASKKTQKAAAAPIDVIDIDDDCEGGDAGASKTFPIQCSALRKSGHVMMKGQPCKIVEMSTSQPGKHGHAKVHIVGIDIFTGKKYEDFCPSTHTMSVPHVKREDYQVIGVWDECVNLLDNKGISRGDIRLPEGELGTQIKTRFEAEEELMVTLMTSMDRDMICGLKKLPK</sequence>
<dbReference type="PANTHER" id="PTHR11673">
    <property type="entry name" value="TRANSLATION INITIATION FACTOR 5A FAMILY MEMBER"/>
    <property type="match status" value="1"/>
</dbReference>
<keyword evidence="4" id="KW-0251">Elongation factor</keyword>
<dbReference type="FunFam" id="2.30.30.30:FF:000007">
    <property type="entry name" value="Eukaryotic translation initiation factor 5A"/>
    <property type="match status" value="1"/>
</dbReference>
<protein>
    <recommendedName>
        <fullName evidence="8">Eukaryotic translation initiation factor 5A</fullName>
        <shortName evidence="8">eIF-5A</shortName>
    </recommendedName>
</protein>
<organism evidence="10 11">
    <name type="scientific">Patiria miniata</name>
    <name type="common">Bat star</name>
    <name type="synonym">Asterina miniata</name>
    <dbReference type="NCBI Taxonomy" id="46514"/>
    <lineage>
        <taxon>Eukaryota</taxon>
        <taxon>Metazoa</taxon>
        <taxon>Echinodermata</taxon>
        <taxon>Eleutherozoa</taxon>
        <taxon>Asterozoa</taxon>
        <taxon>Asteroidea</taxon>
        <taxon>Valvatacea</taxon>
        <taxon>Valvatida</taxon>
        <taxon>Asterinidae</taxon>
        <taxon>Patiria</taxon>
    </lineage>
</organism>
<evidence type="ECO:0000256" key="3">
    <source>
        <dbReference type="ARBA" id="ARBA00022490"/>
    </source>
</evidence>
<name>A0A914BST9_PATMI</name>
<dbReference type="InterPro" id="IPR019769">
    <property type="entry name" value="Trans_elong_IF5A_hypusine_site"/>
</dbReference>
<dbReference type="InterPro" id="IPR048670">
    <property type="entry name" value="IF5A-like_N"/>
</dbReference>
<dbReference type="NCBIfam" id="TIGR00037">
    <property type="entry name" value="eIF_5A"/>
    <property type="match status" value="1"/>
</dbReference>